<reference evidence="1" key="1">
    <citation type="submission" date="2021-02" db="EMBL/GenBank/DDBJ databases">
        <authorList>
            <person name="Dougan E. K."/>
            <person name="Rhodes N."/>
            <person name="Thang M."/>
            <person name="Chan C."/>
        </authorList>
    </citation>
    <scope>NUCLEOTIDE SEQUENCE</scope>
</reference>
<sequence length="156" mass="16477">MPIYGASGIQGARMHRSHIGCLSSYASWEPPVCPPPLVLSSSRATAVSDKVSLSQKVNGIVASALDDAGGPTAEHVAGCFQSTAASTVGTLSSQEYGGFARKLLQLPEKSPRDNSFNWSVSTASSSRFQEKKGFHQASNAFSLTARVPPRLTPRIL</sequence>
<dbReference type="EMBL" id="CAJNNW010008483">
    <property type="protein sequence ID" value="CAE8650087.1"/>
    <property type="molecule type" value="Genomic_DNA"/>
</dbReference>
<proteinExistence type="predicted"/>
<evidence type="ECO:0000313" key="2">
    <source>
        <dbReference type="Proteomes" id="UP000626109"/>
    </source>
</evidence>
<comment type="caution">
    <text evidence="1">The sequence shown here is derived from an EMBL/GenBank/DDBJ whole genome shotgun (WGS) entry which is preliminary data.</text>
</comment>
<dbReference type="AlphaFoldDB" id="A0A813IGC4"/>
<gene>
    <name evidence="1" type="ORF">PGLA2088_LOCUS7979</name>
</gene>
<name>A0A813IGC4_POLGL</name>
<organism evidence="1 2">
    <name type="scientific">Polarella glacialis</name>
    <name type="common">Dinoflagellate</name>
    <dbReference type="NCBI Taxonomy" id="89957"/>
    <lineage>
        <taxon>Eukaryota</taxon>
        <taxon>Sar</taxon>
        <taxon>Alveolata</taxon>
        <taxon>Dinophyceae</taxon>
        <taxon>Suessiales</taxon>
        <taxon>Suessiaceae</taxon>
        <taxon>Polarella</taxon>
    </lineage>
</organism>
<evidence type="ECO:0000313" key="1">
    <source>
        <dbReference type="EMBL" id="CAE8650087.1"/>
    </source>
</evidence>
<accession>A0A813IGC4</accession>
<dbReference type="Proteomes" id="UP000626109">
    <property type="component" value="Unassembled WGS sequence"/>
</dbReference>
<protein>
    <submittedName>
        <fullName evidence="1">Uncharacterized protein</fullName>
    </submittedName>
</protein>